<dbReference type="Gene3D" id="3.30.420.10">
    <property type="entry name" value="Ribonuclease H-like superfamily/Ribonuclease H"/>
    <property type="match status" value="1"/>
</dbReference>
<dbReference type="Proteomes" id="UP001549920">
    <property type="component" value="Unassembled WGS sequence"/>
</dbReference>
<gene>
    <name evidence="1" type="ORF">ABMA27_010435</name>
</gene>
<reference evidence="1 2" key="1">
    <citation type="submission" date="2024-06" db="EMBL/GenBank/DDBJ databases">
        <title>A chromosome-level genome assembly of beet webworm, Loxostege sticticalis.</title>
        <authorList>
            <person name="Zhang Y."/>
        </authorList>
    </citation>
    <scope>NUCLEOTIDE SEQUENCE [LARGE SCALE GENOMIC DNA]</scope>
    <source>
        <strain evidence="1">AQ026</strain>
        <tissue evidence="1">Whole body</tissue>
    </source>
</reference>
<protein>
    <recommendedName>
        <fullName evidence="3">Transposase</fullName>
    </recommendedName>
</protein>
<dbReference type="PANTHER" id="PTHR47326">
    <property type="entry name" value="TRANSPOSABLE ELEMENT TC3 TRANSPOSASE-LIKE PROTEIN"/>
    <property type="match status" value="1"/>
</dbReference>
<dbReference type="EMBL" id="JBEUOH010000026">
    <property type="protein sequence ID" value="KAL0860128.1"/>
    <property type="molecule type" value="Genomic_DNA"/>
</dbReference>
<evidence type="ECO:0000313" key="2">
    <source>
        <dbReference type="Proteomes" id="UP001549920"/>
    </source>
</evidence>
<sequence length="350" mass="40936">MPYRYTNVDYLHMVMCYHEANYNCAEAARLYADVYGVTVNPRTILGAEQRFREWGLFMPTGDPGRPRLPVHGEENVLEFFDRHPTASTADAAAAFNMSPMSVWRILKRDGRHPYHFTLVQELKSQDYAPRVQFCQWLRRHRQCNILWTDESTFTRVGMFNQHNAHYWAHANPHQIRPDHFQTRFSLNVWAGVLGDQLIGPVFLDRLNGSTYLQFLQETLEELLTDVPLLLRQGMYFQQDGAPAHYDRSVRKYLTGRYGRRWIGRGGPVPWPARSPDLTPLDFHVWGRVKDLVYSEGGHSIESATHLRDRIINAFDIMRSESDVLTRVRRNLSKRAWLCISVEGRHFQQFL</sequence>
<proteinExistence type="predicted"/>
<evidence type="ECO:0008006" key="3">
    <source>
        <dbReference type="Google" id="ProtNLM"/>
    </source>
</evidence>
<accession>A0ABR3H5Q9</accession>
<organism evidence="1 2">
    <name type="scientific">Loxostege sticticalis</name>
    <name type="common">Beet webworm moth</name>
    <dbReference type="NCBI Taxonomy" id="481309"/>
    <lineage>
        <taxon>Eukaryota</taxon>
        <taxon>Metazoa</taxon>
        <taxon>Ecdysozoa</taxon>
        <taxon>Arthropoda</taxon>
        <taxon>Hexapoda</taxon>
        <taxon>Insecta</taxon>
        <taxon>Pterygota</taxon>
        <taxon>Neoptera</taxon>
        <taxon>Endopterygota</taxon>
        <taxon>Lepidoptera</taxon>
        <taxon>Glossata</taxon>
        <taxon>Ditrysia</taxon>
        <taxon>Pyraloidea</taxon>
        <taxon>Crambidae</taxon>
        <taxon>Pyraustinae</taxon>
        <taxon>Loxostege</taxon>
    </lineage>
</organism>
<dbReference type="PANTHER" id="PTHR47326:SF1">
    <property type="entry name" value="HTH PSQ-TYPE DOMAIN-CONTAINING PROTEIN"/>
    <property type="match status" value="1"/>
</dbReference>
<comment type="caution">
    <text evidence="1">The sequence shown here is derived from an EMBL/GenBank/DDBJ whole genome shotgun (WGS) entry which is preliminary data.</text>
</comment>
<dbReference type="InterPro" id="IPR036397">
    <property type="entry name" value="RNaseH_sf"/>
</dbReference>
<evidence type="ECO:0000313" key="1">
    <source>
        <dbReference type="EMBL" id="KAL0860128.1"/>
    </source>
</evidence>
<name>A0ABR3H5Q9_LOXSC</name>
<keyword evidence="2" id="KW-1185">Reference proteome</keyword>